<dbReference type="AlphaFoldDB" id="A0AAJ1Z5Q3"/>
<dbReference type="PROSITE" id="PS51662">
    <property type="entry name" value="BP_PHYTASE"/>
    <property type="match status" value="1"/>
</dbReference>
<organism evidence="2 3">
    <name type="scientific">Bacillus pseudomycoides</name>
    <dbReference type="NCBI Taxonomy" id="64104"/>
    <lineage>
        <taxon>Bacteria</taxon>
        <taxon>Bacillati</taxon>
        <taxon>Bacillota</taxon>
        <taxon>Bacilli</taxon>
        <taxon>Bacillales</taxon>
        <taxon>Bacillaceae</taxon>
        <taxon>Bacillus</taxon>
        <taxon>Bacillus cereus group</taxon>
    </lineage>
</organism>
<protein>
    <submittedName>
        <fullName evidence="2">Phytase</fullName>
    </submittedName>
</protein>
<evidence type="ECO:0000313" key="3">
    <source>
        <dbReference type="Proteomes" id="UP001248134"/>
    </source>
</evidence>
<feature type="domain" description="BPP" evidence="1">
    <location>
        <begin position="36"/>
        <end position="367"/>
    </location>
</feature>
<evidence type="ECO:0000313" key="2">
    <source>
        <dbReference type="EMBL" id="MDR4329537.1"/>
    </source>
</evidence>
<dbReference type="SUPFAM" id="SSF50956">
    <property type="entry name" value="Thermostable phytase (3-phytase)"/>
    <property type="match status" value="1"/>
</dbReference>
<evidence type="ECO:0000259" key="1">
    <source>
        <dbReference type="PROSITE" id="PS51662"/>
    </source>
</evidence>
<gene>
    <name evidence="2" type="ORF">FOS08_27985</name>
</gene>
<dbReference type="Pfam" id="PF02333">
    <property type="entry name" value="Phytase"/>
    <property type="match status" value="1"/>
</dbReference>
<dbReference type="InterPro" id="IPR011042">
    <property type="entry name" value="6-blade_b-propeller_TolB-like"/>
</dbReference>
<dbReference type="InterPro" id="IPR003431">
    <property type="entry name" value="B-propeller_Phytase"/>
</dbReference>
<dbReference type="Proteomes" id="UP001248134">
    <property type="component" value="Unassembled WGS sequence"/>
</dbReference>
<dbReference type="Gene3D" id="2.120.10.30">
    <property type="entry name" value="TolB, C-terminal domain"/>
    <property type="match status" value="1"/>
</dbReference>
<comment type="caution">
    <text evidence="2">The sequence shown here is derived from an EMBL/GenBank/DDBJ whole genome shotgun (WGS) entry which is preliminary data.</text>
</comment>
<accession>A0AAJ1Z5Q3</accession>
<dbReference type="RefSeq" id="WP_003203196.1">
    <property type="nucleotide sequence ID" value="NZ_CM000743.1"/>
</dbReference>
<proteinExistence type="predicted"/>
<name>A0AAJ1Z5Q3_9BACI</name>
<reference evidence="2" key="1">
    <citation type="submission" date="2019-07" db="EMBL/GenBank/DDBJ databases">
        <title>Phylogenomic Reclassification of ATCC Bacillus Strains and Various Taxa within the Genus Bacillus.</title>
        <authorList>
            <person name="Riojas M.A."/>
            <person name="Frank A.M."/>
            <person name="Fenn S.L."/>
            <person name="King S.P."/>
            <person name="Brower S.M."/>
            <person name="Hazbon M.H."/>
        </authorList>
    </citation>
    <scope>NUCLEOTIDE SEQUENCE</scope>
    <source>
        <strain evidence="2">NR-12239</strain>
    </source>
</reference>
<dbReference type="GO" id="GO:0016158">
    <property type="term" value="F:inositol hexakisphosphate 3-phosphatase activity"/>
    <property type="evidence" value="ECO:0007669"/>
    <property type="project" value="InterPro"/>
</dbReference>
<sequence length="390" mass="42699">MLKEISTVALMTSVLFLTVNSTPNLVGEFSNPSVQEKQKHSKLVKVEAKEETDAVANAGDAADDPAIWVHPHDSEKSKIIGTNKEGGIAVYNLKGKQLHSYNFGKLNNVDVRYGFPIGGKKIDIAAASNRSTNTIDIFAINPKTGELENITGSPIQSSMKEVYGFSLYHSQKTGIFYALVVGKDGTFEQYELFDNGKGKIEGKKVRELKLSSQSEGIVADDEYGTIYIGEEDVAIWKFNAEPDGGNQPIAKVDGADGNHLTADIEGLTIYYGKNGTGYLIASSQGNNSYAVYDRKGNNEYIGNFAIVDGKNADGTSDTDGIDVMSFGLGEKYPNGIFLAQDGENMDHGKIVNQNFKMIDWKRIAKGFDSKLQIENNVDPRKLKFREIFSK</sequence>
<dbReference type="EMBL" id="VLYX01000073">
    <property type="protein sequence ID" value="MDR4329537.1"/>
    <property type="molecule type" value="Genomic_DNA"/>
</dbReference>